<evidence type="ECO:0000313" key="2">
    <source>
        <dbReference type="Proteomes" id="UP000176628"/>
    </source>
</evidence>
<evidence type="ECO:0000313" key="1">
    <source>
        <dbReference type="EMBL" id="OGD86499.1"/>
    </source>
</evidence>
<gene>
    <name evidence="1" type="ORF">A2Z23_00045</name>
</gene>
<accession>A0A1F5G3R7</accession>
<comment type="caution">
    <text evidence="1">The sequence shown here is derived from an EMBL/GenBank/DDBJ whole genome shotgun (WGS) entry which is preliminary data.</text>
</comment>
<proteinExistence type="predicted"/>
<dbReference type="AlphaFoldDB" id="A0A1F5G3R7"/>
<name>A0A1F5G3R7_9BACT</name>
<protein>
    <submittedName>
        <fullName evidence="1">Uncharacterized protein</fullName>
    </submittedName>
</protein>
<organism evidence="1 2">
    <name type="scientific">Candidatus Curtissbacteria bacterium RBG_16_39_7</name>
    <dbReference type="NCBI Taxonomy" id="1797707"/>
    <lineage>
        <taxon>Bacteria</taxon>
        <taxon>Candidatus Curtissiibacteriota</taxon>
    </lineage>
</organism>
<dbReference type="Proteomes" id="UP000176628">
    <property type="component" value="Unassembled WGS sequence"/>
</dbReference>
<dbReference type="EMBL" id="MFAV01000018">
    <property type="protein sequence ID" value="OGD86499.1"/>
    <property type="molecule type" value="Genomic_DNA"/>
</dbReference>
<sequence length="86" mass="9805">MSHEWFSEELSCAVGVYNAELNVRDSIARVKGNKEIAGSLKRKILRELKERKKLLKRDRRQIISGLPLGEQLIFDNVAAEIRKGGQ</sequence>
<reference evidence="1 2" key="1">
    <citation type="journal article" date="2016" name="Nat. Commun.">
        <title>Thousands of microbial genomes shed light on interconnected biogeochemical processes in an aquifer system.</title>
        <authorList>
            <person name="Anantharaman K."/>
            <person name="Brown C.T."/>
            <person name="Hug L.A."/>
            <person name="Sharon I."/>
            <person name="Castelle C.J."/>
            <person name="Probst A.J."/>
            <person name="Thomas B.C."/>
            <person name="Singh A."/>
            <person name="Wilkins M.J."/>
            <person name="Karaoz U."/>
            <person name="Brodie E.L."/>
            <person name="Williams K.H."/>
            <person name="Hubbard S.S."/>
            <person name="Banfield J.F."/>
        </authorList>
    </citation>
    <scope>NUCLEOTIDE SEQUENCE [LARGE SCALE GENOMIC DNA]</scope>
</reference>